<feature type="domain" description="EamA" evidence="2">
    <location>
        <begin position="14"/>
        <end position="138"/>
    </location>
</feature>
<keyword evidence="1" id="KW-0472">Membrane</keyword>
<protein>
    <recommendedName>
        <fullName evidence="2">EamA domain-containing protein</fullName>
    </recommendedName>
</protein>
<comment type="caution">
    <text evidence="3">The sequence shown here is derived from an EMBL/GenBank/DDBJ whole genome shotgun (WGS) entry which is preliminary data.</text>
</comment>
<feature type="transmembrane region" description="Helical" evidence="1">
    <location>
        <begin position="91"/>
        <end position="110"/>
    </location>
</feature>
<dbReference type="AlphaFoldDB" id="A0AA37TUY5"/>
<feature type="domain" description="EamA" evidence="2">
    <location>
        <begin position="151"/>
        <end position="276"/>
    </location>
</feature>
<reference evidence="3 4" key="1">
    <citation type="journal article" date="2014" name="Int. J. Syst. Evol. Microbiol.">
        <title>Complete genome sequence of Corynebacterium casei LMG S-19264T (=DSM 44701T), isolated from a smear-ripened cheese.</title>
        <authorList>
            <consortium name="US DOE Joint Genome Institute (JGI-PGF)"/>
            <person name="Walter F."/>
            <person name="Albersmeier A."/>
            <person name="Kalinowski J."/>
            <person name="Ruckert C."/>
        </authorList>
    </citation>
    <scope>NUCLEOTIDE SEQUENCE [LARGE SCALE GENOMIC DNA]</scope>
    <source>
        <strain evidence="3 4">NBRC 112785</strain>
    </source>
</reference>
<evidence type="ECO:0000313" key="3">
    <source>
        <dbReference type="EMBL" id="GLS83319.1"/>
    </source>
</evidence>
<gene>
    <name evidence="3" type="ORF">GCM10007894_12960</name>
</gene>
<dbReference type="Proteomes" id="UP001157439">
    <property type="component" value="Unassembled WGS sequence"/>
</dbReference>
<evidence type="ECO:0000313" key="4">
    <source>
        <dbReference type="Proteomes" id="UP001157439"/>
    </source>
</evidence>
<keyword evidence="1" id="KW-0812">Transmembrane</keyword>
<feature type="transmembrane region" description="Helical" evidence="1">
    <location>
        <begin position="148"/>
        <end position="168"/>
    </location>
</feature>
<feature type="transmembrane region" description="Helical" evidence="1">
    <location>
        <begin position="37"/>
        <end position="55"/>
    </location>
</feature>
<evidence type="ECO:0000256" key="1">
    <source>
        <dbReference type="SAM" id="Phobius"/>
    </source>
</evidence>
<keyword evidence="4" id="KW-1185">Reference proteome</keyword>
<accession>A0AA37TUY5</accession>
<feature type="transmembrane region" description="Helical" evidence="1">
    <location>
        <begin position="67"/>
        <end position="85"/>
    </location>
</feature>
<sequence>MKALLQNNSLFQLHTAVLLFGGTALFSKLIPLPALDITFWRCLLAAAVLAVWLKVNGQAIALKHAKDYLWGTVLGVVICLHWVTYFASMQLSTVAIGVISFFSYPVMVTLAEPYLNKQKIALVDVVASIVVFFGVALMMPSFDLSNQVTQGVILGVISAALFTARNLLYKRHFSQYSGQHSMLVQSVVACVILLPFLGNEHWQMSGADWSTLALLAVVFTALPHALFNAALGQLPAKSVSFINCLQPLYATSLALLILGEVPSSSTLLGGFLVVTTAMYETLKTHKNRTK</sequence>
<dbReference type="RefSeq" id="WP_095497124.1">
    <property type="nucleotide sequence ID" value="NZ_BSPO01000002.1"/>
</dbReference>
<proteinExistence type="predicted"/>
<dbReference type="PANTHER" id="PTHR22911:SF102">
    <property type="entry name" value="MEMBRANE PROTEIN"/>
    <property type="match status" value="1"/>
</dbReference>
<dbReference type="EMBL" id="BSPO01000002">
    <property type="protein sequence ID" value="GLS83319.1"/>
    <property type="molecule type" value="Genomic_DNA"/>
</dbReference>
<dbReference type="InterPro" id="IPR037185">
    <property type="entry name" value="EmrE-like"/>
</dbReference>
<feature type="transmembrane region" description="Helical" evidence="1">
    <location>
        <begin position="209"/>
        <end position="227"/>
    </location>
</feature>
<keyword evidence="1" id="KW-1133">Transmembrane helix</keyword>
<name>A0AA37TUY5_9GAMM</name>
<feature type="transmembrane region" description="Helical" evidence="1">
    <location>
        <begin position="122"/>
        <end position="142"/>
    </location>
</feature>
<dbReference type="SUPFAM" id="SSF103481">
    <property type="entry name" value="Multidrug resistance efflux transporter EmrE"/>
    <property type="match status" value="2"/>
</dbReference>
<dbReference type="PANTHER" id="PTHR22911">
    <property type="entry name" value="ACYL-MALONYL CONDENSING ENZYME-RELATED"/>
    <property type="match status" value="1"/>
</dbReference>
<dbReference type="Pfam" id="PF00892">
    <property type="entry name" value="EamA"/>
    <property type="match status" value="2"/>
</dbReference>
<feature type="transmembrane region" description="Helical" evidence="1">
    <location>
        <begin position="180"/>
        <end position="197"/>
    </location>
</feature>
<dbReference type="GO" id="GO:0016020">
    <property type="term" value="C:membrane"/>
    <property type="evidence" value="ECO:0007669"/>
    <property type="project" value="InterPro"/>
</dbReference>
<organism evidence="3 4">
    <name type="scientific">Paraferrimonas haliotis</name>
    <dbReference type="NCBI Taxonomy" id="2013866"/>
    <lineage>
        <taxon>Bacteria</taxon>
        <taxon>Pseudomonadati</taxon>
        <taxon>Pseudomonadota</taxon>
        <taxon>Gammaproteobacteria</taxon>
        <taxon>Alteromonadales</taxon>
        <taxon>Ferrimonadaceae</taxon>
        <taxon>Paraferrimonas</taxon>
    </lineage>
</organism>
<evidence type="ECO:0000259" key="2">
    <source>
        <dbReference type="Pfam" id="PF00892"/>
    </source>
</evidence>
<dbReference type="InterPro" id="IPR000620">
    <property type="entry name" value="EamA_dom"/>
</dbReference>